<dbReference type="PANTHER" id="PTHR11785:SF240">
    <property type="entry name" value="LD25378P"/>
    <property type="match status" value="1"/>
</dbReference>
<keyword evidence="3 5" id="KW-1133">Transmembrane helix</keyword>
<dbReference type="GO" id="GO:0016020">
    <property type="term" value="C:membrane"/>
    <property type="evidence" value="ECO:0007669"/>
    <property type="project" value="UniProtKB-SubCell"/>
</dbReference>
<dbReference type="PIRSF" id="PIRSF006060">
    <property type="entry name" value="AA_transporter"/>
    <property type="match status" value="1"/>
</dbReference>
<organism evidence="6 7">
    <name type="scientific">Argiope bruennichi</name>
    <name type="common">Wasp spider</name>
    <name type="synonym">Aranea bruennichi</name>
    <dbReference type="NCBI Taxonomy" id="94029"/>
    <lineage>
        <taxon>Eukaryota</taxon>
        <taxon>Metazoa</taxon>
        <taxon>Ecdysozoa</taxon>
        <taxon>Arthropoda</taxon>
        <taxon>Chelicerata</taxon>
        <taxon>Arachnida</taxon>
        <taxon>Araneae</taxon>
        <taxon>Araneomorphae</taxon>
        <taxon>Entelegynae</taxon>
        <taxon>Araneoidea</taxon>
        <taxon>Araneidae</taxon>
        <taxon>Argiope</taxon>
    </lineage>
</organism>
<evidence type="ECO:0000256" key="3">
    <source>
        <dbReference type="ARBA" id="ARBA00022989"/>
    </source>
</evidence>
<dbReference type="Proteomes" id="UP000807504">
    <property type="component" value="Unassembled WGS sequence"/>
</dbReference>
<keyword evidence="7" id="KW-1185">Reference proteome</keyword>
<dbReference type="GO" id="GO:0015179">
    <property type="term" value="F:L-amino acid transmembrane transporter activity"/>
    <property type="evidence" value="ECO:0007669"/>
    <property type="project" value="TreeGrafter"/>
</dbReference>
<reference evidence="6" key="2">
    <citation type="submission" date="2020-06" db="EMBL/GenBank/DDBJ databases">
        <authorList>
            <person name="Sheffer M."/>
        </authorList>
    </citation>
    <scope>NUCLEOTIDE SEQUENCE</scope>
</reference>
<feature type="transmembrane region" description="Helical" evidence="5">
    <location>
        <begin position="40"/>
        <end position="59"/>
    </location>
</feature>
<sequence>MGLASSVSMTLSSIIGAGIFISPKGVLKYAGSAGMSLVVWSLSGLISMIGAMCFIELGTSIPISGSDYSYLLICFGELPAFLYLWAYILIIVPVYNVILCLTFANYIFELVLPNCGVPDGVLPILASLPICLLTYVNCREVHWATRVQGIFTSAKMLTVTAIIVSGIYYLCSGNTQNLDDAFHGTTKNPSFMALSFYHGLYSFAGWSFTNHVVEELKNPTINLPRNIYISLTIVTIIYILANVAYLAVLTPNEILTSKAVAVSFGEKIFGLLFSSVMSLSVVLSTLGTMNCRIYRCSRLFMGAARRPFTNFRRYLLLTLTYLSSTEILFLVNYGQFVSAIFDFLTVVGFLWLRYKEPHLERPIKVSLFFPIAYLLIFAFLLTFALFAGRWEPLMGIAVVSTGIPIYMVAVFWKNKPNFYNKISRKFTSFAQKLLLSVPEEKDE</sequence>
<reference evidence="6" key="1">
    <citation type="journal article" date="2020" name="bioRxiv">
        <title>Chromosome-level reference genome of the European wasp spider Argiope bruennichi: a resource for studies on range expansion and evolutionary adaptation.</title>
        <authorList>
            <person name="Sheffer M.M."/>
            <person name="Hoppe A."/>
            <person name="Krehenwinkel H."/>
            <person name="Uhl G."/>
            <person name="Kuss A.W."/>
            <person name="Jensen L."/>
            <person name="Jensen C."/>
            <person name="Gillespie R.G."/>
            <person name="Hoff K.J."/>
            <person name="Prost S."/>
        </authorList>
    </citation>
    <scope>NUCLEOTIDE SEQUENCE</scope>
</reference>
<name>A0A8T0FBB7_ARGBR</name>
<dbReference type="AlphaFoldDB" id="A0A8T0FBB7"/>
<dbReference type="Gene3D" id="1.20.1740.10">
    <property type="entry name" value="Amino acid/polyamine transporter I"/>
    <property type="match status" value="1"/>
</dbReference>
<feature type="transmembrane region" description="Helical" evidence="5">
    <location>
        <begin position="337"/>
        <end position="354"/>
    </location>
</feature>
<evidence type="ECO:0000256" key="4">
    <source>
        <dbReference type="ARBA" id="ARBA00023136"/>
    </source>
</evidence>
<comment type="caution">
    <text evidence="6">The sequence shown here is derived from an EMBL/GenBank/DDBJ whole genome shotgun (WGS) entry which is preliminary data.</text>
</comment>
<comment type="subcellular location">
    <subcellularLocation>
        <location evidence="1">Membrane</location>
        <topology evidence="1">Multi-pass membrane protein</topology>
    </subcellularLocation>
</comment>
<dbReference type="PANTHER" id="PTHR11785">
    <property type="entry name" value="AMINO ACID TRANSPORTER"/>
    <property type="match status" value="1"/>
</dbReference>
<feature type="transmembrane region" description="Helical" evidence="5">
    <location>
        <begin position="228"/>
        <end position="248"/>
    </location>
</feature>
<feature type="transmembrane region" description="Helical" evidence="5">
    <location>
        <begin position="80"/>
        <end position="108"/>
    </location>
</feature>
<evidence type="ECO:0000256" key="1">
    <source>
        <dbReference type="ARBA" id="ARBA00004141"/>
    </source>
</evidence>
<feature type="transmembrane region" description="Helical" evidence="5">
    <location>
        <begin position="268"/>
        <end position="293"/>
    </location>
</feature>
<feature type="transmembrane region" description="Helical" evidence="5">
    <location>
        <begin position="190"/>
        <end position="208"/>
    </location>
</feature>
<feature type="transmembrane region" description="Helical" evidence="5">
    <location>
        <begin position="314"/>
        <end position="331"/>
    </location>
</feature>
<feature type="transmembrane region" description="Helical" evidence="5">
    <location>
        <begin position="393"/>
        <end position="412"/>
    </location>
</feature>
<feature type="transmembrane region" description="Helical" evidence="5">
    <location>
        <begin position="150"/>
        <end position="170"/>
    </location>
</feature>
<evidence type="ECO:0000256" key="5">
    <source>
        <dbReference type="SAM" id="Phobius"/>
    </source>
</evidence>
<feature type="transmembrane region" description="Helical" evidence="5">
    <location>
        <begin position="366"/>
        <end position="387"/>
    </location>
</feature>
<accession>A0A8T0FBB7</accession>
<keyword evidence="4 5" id="KW-0472">Membrane</keyword>
<dbReference type="EMBL" id="JABXBU010000015">
    <property type="protein sequence ID" value="KAF8787565.1"/>
    <property type="molecule type" value="Genomic_DNA"/>
</dbReference>
<evidence type="ECO:0000313" key="6">
    <source>
        <dbReference type="EMBL" id="KAF8787565.1"/>
    </source>
</evidence>
<evidence type="ECO:0000256" key="2">
    <source>
        <dbReference type="ARBA" id="ARBA00022692"/>
    </source>
</evidence>
<evidence type="ECO:0000313" key="7">
    <source>
        <dbReference type="Proteomes" id="UP000807504"/>
    </source>
</evidence>
<dbReference type="InterPro" id="IPR050598">
    <property type="entry name" value="AminoAcid_Transporter"/>
</dbReference>
<dbReference type="InterPro" id="IPR002293">
    <property type="entry name" value="AA/rel_permease1"/>
</dbReference>
<protein>
    <submittedName>
        <fullName evidence="6">Y+L amino acid transporter 2 like protein</fullName>
    </submittedName>
</protein>
<dbReference type="Pfam" id="PF13520">
    <property type="entry name" value="AA_permease_2"/>
    <property type="match status" value="1"/>
</dbReference>
<keyword evidence="2 5" id="KW-0812">Transmembrane</keyword>
<gene>
    <name evidence="6" type="ORF">HNY73_009147</name>
</gene>
<proteinExistence type="predicted"/>